<protein>
    <submittedName>
        <fullName evidence="3">Uncharacterized protein</fullName>
    </submittedName>
</protein>
<keyword evidence="2" id="KW-0812">Transmembrane</keyword>
<feature type="region of interest" description="Disordered" evidence="1">
    <location>
        <begin position="69"/>
        <end position="94"/>
    </location>
</feature>
<dbReference type="AlphaFoldDB" id="A0A2T2X9Z2"/>
<keyword evidence="2" id="KW-0472">Membrane</keyword>
<organism evidence="3 4">
    <name type="scientific">Sulfobacillus benefaciens</name>
    <dbReference type="NCBI Taxonomy" id="453960"/>
    <lineage>
        <taxon>Bacteria</taxon>
        <taxon>Bacillati</taxon>
        <taxon>Bacillota</taxon>
        <taxon>Clostridia</taxon>
        <taxon>Eubacteriales</taxon>
        <taxon>Clostridiales Family XVII. Incertae Sedis</taxon>
        <taxon>Sulfobacillus</taxon>
    </lineage>
</organism>
<gene>
    <name evidence="3" type="ORF">C7B43_02905</name>
</gene>
<proteinExistence type="predicted"/>
<accession>A0A2T2X9Z2</accession>
<reference evidence="3 4" key="1">
    <citation type="journal article" date="2014" name="BMC Genomics">
        <title>Comparison of environmental and isolate Sulfobacillus genomes reveals diverse carbon, sulfur, nitrogen, and hydrogen metabolisms.</title>
        <authorList>
            <person name="Justice N.B."/>
            <person name="Norman A."/>
            <person name="Brown C.T."/>
            <person name="Singh A."/>
            <person name="Thomas B.C."/>
            <person name="Banfield J.F."/>
        </authorList>
    </citation>
    <scope>NUCLEOTIDE SEQUENCE [LARGE SCALE GENOMIC DNA]</scope>
    <source>
        <strain evidence="3">AMDSBA1</strain>
    </source>
</reference>
<evidence type="ECO:0000256" key="2">
    <source>
        <dbReference type="SAM" id="Phobius"/>
    </source>
</evidence>
<keyword evidence="2" id="KW-1133">Transmembrane helix</keyword>
<evidence type="ECO:0000256" key="1">
    <source>
        <dbReference type="SAM" id="MobiDB-lite"/>
    </source>
</evidence>
<comment type="caution">
    <text evidence="3">The sequence shown here is derived from an EMBL/GenBank/DDBJ whole genome shotgun (WGS) entry which is preliminary data.</text>
</comment>
<evidence type="ECO:0000313" key="3">
    <source>
        <dbReference type="EMBL" id="PSR31333.1"/>
    </source>
</evidence>
<name>A0A2T2X9Z2_9FIRM</name>
<dbReference type="EMBL" id="PXYT01000003">
    <property type="protein sequence ID" value="PSR31333.1"/>
    <property type="molecule type" value="Genomic_DNA"/>
</dbReference>
<dbReference type="Proteomes" id="UP000242699">
    <property type="component" value="Unassembled WGS sequence"/>
</dbReference>
<feature type="transmembrane region" description="Helical" evidence="2">
    <location>
        <begin position="6"/>
        <end position="24"/>
    </location>
</feature>
<sequence length="94" mass="10590">MIVANMMLLLDAGLVVWIVGIVLLRGLCHVHRLGIHGSRPHTSVVIFGVCRKKYVIRSFKVVWRIIASQSDDPSHRPRTGGSSHTPETRVRRIK</sequence>
<evidence type="ECO:0000313" key="4">
    <source>
        <dbReference type="Proteomes" id="UP000242699"/>
    </source>
</evidence>